<accession>A0A4P8YFS2</accession>
<dbReference type="Proteomes" id="UP000302163">
    <property type="component" value="Chromosome"/>
</dbReference>
<dbReference type="KEGG" id="izh:FEM41_02005"/>
<dbReference type="EMBL" id="CP040428">
    <property type="protein sequence ID" value="QCT18498.1"/>
    <property type="molecule type" value="Genomic_DNA"/>
</dbReference>
<evidence type="ECO:0000313" key="1">
    <source>
        <dbReference type="EMBL" id="QCT18498.1"/>
    </source>
</evidence>
<dbReference type="AlphaFoldDB" id="A0A4P8YFS2"/>
<dbReference type="OrthoDB" id="6636958at2"/>
<gene>
    <name evidence="1" type="ORF">FEM41_02005</name>
</gene>
<dbReference type="RefSeq" id="WP_138093935.1">
    <property type="nucleotide sequence ID" value="NZ_CP040428.1"/>
</dbReference>
<sequence length="98" mass="11225">MKSRYLTETERPEYDALITRWLDEQSTDVDSIPYKIALYHDGYMYRSITCSGLGEYSSASSFLESQGLVNALKPDETCRGYDALFVTAQEYKKAFPAR</sequence>
<keyword evidence="2" id="KW-1185">Reference proteome</keyword>
<reference evidence="1 2" key="1">
    <citation type="submission" date="2019-05" db="EMBL/GenBank/DDBJ databases">
        <title>Complete genome sequence of Izhakiella calystegiae KSNA2, an endophyte isolated from beach morning glory (Calystegia soldanella).</title>
        <authorList>
            <person name="Jiang L."/>
            <person name="Jeong J.C."/>
            <person name="Kim C.Y."/>
            <person name="Kim D.H."/>
            <person name="Kim S.W."/>
            <person name="Lee j."/>
        </authorList>
    </citation>
    <scope>NUCLEOTIDE SEQUENCE [LARGE SCALE GENOMIC DNA]</scope>
    <source>
        <strain evidence="1 2">KSNA2</strain>
    </source>
</reference>
<organism evidence="1 2">
    <name type="scientific">Jejubacter calystegiae</name>
    <dbReference type="NCBI Taxonomy" id="2579935"/>
    <lineage>
        <taxon>Bacteria</taxon>
        <taxon>Pseudomonadati</taxon>
        <taxon>Pseudomonadota</taxon>
        <taxon>Gammaproteobacteria</taxon>
        <taxon>Enterobacterales</taxon>
        <taxon>Enterobacteriaceae</taxon>
        <taxon>Jejubacter</taxon>
    </lineage>
</organism>
<name>A0A4P8YFS2_9ENTR</name>
<evidence type="ECO:0000313" key="2">
    <source>
        <dbReference type="Proteomes" id="UP000302163"/>
    </source>
</evidence>
<proteinExistence type="predicted"/>
<protein>
    <submittedName>
        <fullName evidence="1">Uncharacterized protein</fullName>
    </submittedName>
</protein>